<evidence type="ECO:0000256" key="3">
    <source>
        <dbReference type="ARBA" id="ARBA00022737"/>
    </source>
</evidence>
<comment type="similarity">
    <text evidence="1">Belongs to the transferase hexapeptide repeat family.</text>
</comment>
<accession>A0A0A8J7G5</accession>
<protein>
    <submittedName>
        <fullName evidence="5">Putative acetyltransferase</fullName>
    </submittedName>
</protein>
<evidence type="ECO:0000256" key="1">
    <source>
        <dbReference type="ARBA" id="ARBA00007274"/>
    </source>
</evidence>
<dbReference type="PANTHER" id="PTHR23416:SF23">
    <property type="entry name" value="ACETYLTRANSFERASE C18B11.09C-RELATED"/>
    <property type="match status" value="1"/>
</dbReference>
<proteinExistence type="inferred from homology"/>
<dbReference type="EMBL" id="AB812036">
    <property type="protein sequence ID" value="BAQ01290.1"/>
    <property type="molecule type" value="Genomic_DNA"/>
</dbReference>
<dbReference type="InterPro" id="IPR018357">
    <property type="entry name" value="Hexapep_transf_CS"/>
</dbReference>
<keyword evidence="2 5" id="KW-0808">Transferase</keyword>
<reference evidence="5" key="1">
    <citation type="journal article" date="2014" name="DNA Res.">
        <title>A complete view of the genetic diversity of the Escherichia coli O-antigen biosynthesis gene cluster.</title>
        <authorList>
            <person name="Iguchi A."/>
            <person name="Iyoda S."/>
            <person name="Kikuchi T."/>
            <person name="Ogura Y."/>
            <person name="Katsura K."/>
            <person name="Ohnishi M."/>
            <person name="Hayashi T."/>
            <person name="Thomson N.R."/>
        </authorList>
    </citation>
    <scope>NUCLEOTIDE SEQUENCE</scope>
    <source>
        <strain evidence="5">H19</strain>
    </source>
</reference>
<organism evidence="5">
    <name type="scientific">Escherichia coli</name>
    <dbReference type="NCBI Taxonomy" id="562"/>
    <lineage>
        <taxon>Bacteria</taxon>
        <taxon>Pseudomonadati</taxon>
        <taxon>Pseudomonadota</taxon>
        <taxon>Gammaproteobacteria</taxon>
        <taxon>Enterobacterales</taxon>
        <taxon>Enterobacteriaceae</taxon>
        <taxon>Escherichia</taxon>
    </lineage>
</organism>
<sequence length="205" mass="23234">MLMKKFISRLLYNPYKKIKKDSRIEFNSGILDKNFRVHFYCSESRAKAYIGNNCILKNEIIFERECGVVTIGDNTFINKNTKIISVNRISIGSNVTISYGVIIYDHDSHSLDYRERQKDILKILETRDPNNDIENKNWDCVKSLPVIIGDNVWIGFQAAILKGVTIGEGAVVAARAVVTKDVPAWSVVAGNPAKVVKEIPRDMRK</sequence>
<dbReference type="InterPro" id="IPR051159">
    <property type="entry name" value="Hexapeptide_acetyltransf"/>
</dbReference>
<dbReference type="InterPro" id="IPR001451">
    <property type="entry name" value="Hexapep"/>
</dbReference>
<dbReference type="PROSITE" id="PS00101">
    <property type="entry name" value="HEXAPEP_TRANSFERASES"/>
    <property type="match status" value="1"/>
</dbReference>
<keyword evidence="4" id="KW-0012">Acyltransferase</keyword>
<dbReference type="GO" id="GO:0008374">
    <property type="term" value="F:O-acyltransferase activity"/>
    <property type="evidence" value="ECO:0007669"/>
    <property type="project" value="TreeGrafter"/>
</dbReference>
<evidence type="ECO:0000313" key="5">
    <source>
        <dbReference type="EMBL" id="BAQ01290.1"/>
    </source>
</evidence>
<dbReference type="CDD" id="cd04647">
    <property type="entry name" value="LbH_MAT_like"/>
    <property type="match status" value="1"/>
</dbReference>
<dbReference type="Gene3D" id="2.160.10.10">
    <property type="entry name" value="Hexapeptide repeat proteins"/>
    <property type="match status" value="1"/>
</dbReference>
<name>A0A0A8J7G5_ECOLX</name>
<evidence type="ECO:0000256" key="2">
    <source>
        <dbReference type="ARBA" id="ARBA00022679"/>
    </source>
</evidence>
<dbReference type="Pfam" id="PF00132">
    <property type="entry name" value="Hexapep"/>
    <property type="match status" value="1"/>
</dbReference>
<dbReference type="PANTHER" id="PTHR23416">
    <property type="entry name" value="SIALIC ACID SYNTHASE-RELATED"/>
    <property type="match status" value="1"/>
</dbReference>
<dbReference type="Pfam" id="PF14602">
    <property type="entry name" value="Hexapep_2"/>
    <property type="match status" value="1"/>
</dbReference>
<dbReference type="SUPFAM" id="SSF51161">
    <property type="entry name" value="Trimeric LpxA-like enzymes"/>
    <property type="match status" value="1"/>
</dbReference>
<dbReference type="GO" id="GO:0005829">
    <property type="term" value="C:cytosol"/>
    <property type="evidence" value="ECO:0007669"/>
    <property type="project" value="TreeGrafter"/>
</dbReference>
<dbReference type="InterPro" id="IPR011004">
    <property type="entry name" value="Trimer_LpxA-like_sf"/>
</dbReference>
<dbReference type="AlphaFoldDB" id="A0A0A8J7G5"/>
<evidence type="ECO:0000256" key="4">
    <source>
        <dbReference type="ARBA" id="ARBA00023315"/>
    </source>
</evidence>
<keyword evidence="3" id="KW-0677">Repeat</keyword>